<sequence>MKKWTIIALLALVVVILALRGIPFLINVYLNQNADSIVSNMITRTSGFENHHVSFGNIKLDYNYAGTYLDIEDIKIKPTQDLRSDQASFDLLLSHAKITGFKWKNFLFNNTIAIDSANLENLQIKSVTPPIDSLNLESRTEKRERKDYDMIAANQIILHNFNLENKDLYSDSIRLNIENLSVNVENFQFTKEDLADPNALFGVKNIHGQITEVALHFDEFRQTVAIKGLSFDTEDQGLAIEDFSVINKFEKFPYTQSFKLRKPWLQLKEGKMDITGMNFEAFLKRGIIEIDSLKISQIHLEVFNNKKIPEDMERRPAMVHEIFQTINVPMAIRNTILKNGYLRIEEQPEKSTPRTAHLFFSNLNAEISELSNLENGQESNELSLKADALLMGKGKINLDLNYALDDSLGNFHLRGTLGPMALKEVNTMIEPEAKISLKAGMINRLDFNIYANDYDGYGEVIVRYDDLEIELLNEDYQKDKNILRKIGSFLASKVIIKSQNPKKNGELRKGPVYAKRVKHKSMFYYWWQLVLSGLKSTVTGEELEELKAKEVQKS</sequence>
<dbReference type="STRING" id="529505.SAMN05421761_102151"/>
<proteinExistence type="predicted"/>
<dbReference type="OrthoDB" id="610933at2"/>
<protein>
    <recommendedName>
        <fullName evidence="3">DUF748 domain-containing protein</fullName>
    </recommendedName>
</protein>
<gene>
    <name evidence="1" type="ORF">SAMN05421761_102151</name>
</gene>
<evidence type="ECO:0000313" key="2">
    <source>
        <dbReference type="Proteomes" id="UP000186026"/>
    </source>
</evidence>
<dbReference type="Proteomes" id="UP000186026">
    <property type="component" value="Unassembled WGS sequence"/>
</dbReference>
<dbReference type="EMBL" id="FTOP01000002">
    <property type="protein sequence ID" value="SIS62013.1"/>
    <property type="molecule type" value="Genomic_DNA"/>
</dbReference>
<evidence type="ECO:0000313" key="1">
    <source>
        <dbReference type="EMBL" id="SIS62013.1"/>
    </source>
</evidence>
<organism evidence="1 2">
    <name type="scientific">Belliella pelovolcani</name>
    <dbReference type="NCBI Taxonomy" id="529505"/>
    <lineage>
        <taxon>Bacteria</taxon>
        <taxon>Pseudomonadati</taxon>
        <taxon>Bacteroidota</taxon>
        <taxon>Cytophagia</taxon>
        <taxon>Cytophagales</taxon>
        <taxon>Cyclobacteriaceae</taxon>
        <taxon>Belliella</taxon>
    </lineage>
</organism>
<dbReference type="RefSeq" id="WP_076498403.1">
    <property type="nucleotide sequence ID" value="NZ_FTOP01000002.1"/>
</dbReference>
<dbReference type="AlphaFoldDB" id="A0A1N7KKA6"/>
<reference evidence="2" key="1">
    <citation type="submission" date="2017-01" db="EMBL/GenBank/DDBJ databases">
        <authorList>
            <person name="Varghese N."/>
            <person name="Submissions S."/>
        </authorList>
    </citation>
    <scope>NUCLEOTIDE SEQUENCE [LARGE SCALE GENOMIC DNA]</scope>
    <source>
        <strain evidence="2">DSM 46698</strain>
    </source>
</reference>
<evidence type="ECO:0008006" key="3">
    <source>
        <dbReference type="Google" id="ProtNLM"/>
    </source>
</evidence>
<keyword evidence="2" id="KW-1185">Reference proteome</keyword>
<accession>A0A1N7KKA6</accession>
<name>A0A1N7KKA6_9BACT</name>